<evidence type="ECO:0000256" key="6">
    <source>
        <dbReference type="ARBA" id="ARBA00023136"/>
    </source>
</evidence>
<dbReference type="Gene3D" id="1.10.3720.10">
    <property type="entry name" value="MetI-like"/>
    <property type="match status" value="1"/>
</dbReference>
<evidence type="ECO:0000313" key="9">
    <source>
        <dbReference type="EMBL" id="GAA1692359.1"/>
    </source>
</evidence>
<gene>
    <name evidence="9" type="ORF">GCM10009808_06810</name>
</gene>
<keyword evidence="6 7" id="KW-0472">Membrane</keyword>
<dbReference type="InterPro" id="IPR000515">
    <property type="entry name" value="MetI-like"/>
</dbReference>
<evidence type="ECO:0000256" key="4">
    <source>
        <dbReference type="ARBA" id="ARBA00022692"/>
    </source>
</evidence>
<name>A0ABP4TS12_9MICO</name>
<keyword evidence="2 7" id="KW-0813">Transport</keyword>
<dbReference type="PROSITE" id="PS50928">
    <property type="entry name" value="ABC_TM1"/>
    <property type="match status" value="1"/>
</dbReference>
<accession>A0ABP4TS12</accession>
<feature type="transmembrane region" description="Helical" evidence="7">
    <location>
        <begin position="266"/>
        <end position="284"/>
    </location>
</feature>
<evidence type="ECO:0000256" key="2">
    <source>
        <dbReference type="ARBA" id="ARBA00022448"/>
    </source>
</evidence>
<evidence type="ECO:0000256" key="3">
    <source>
        <dbReference type="ARBA" id="ARBA00022475"/>
    </source>
</evidence>
<keyword evidence="3" id="KW-1003">Cell membrane</keyword>
<evidence type="ECO:0000256" key="5">
    <source>
        <dbReference type="ARBA" id="ARBA00022989"/>
    </source>
</evidence>
<feature type="transmembrane region" description="Helical" evidence="7">
    <location>
        <begin position="41"/>
        <end position="62"/>
    </location>
</feature>
<feature type="domain" description="ABC transmembrane type-1" evidence="8">
    <location>
        <begin position="100"/>
        <end position="289"/>
    </location>
</feature>
<feature type="transmembrane region" description="Helical" evidence="7">
    <location>
        <begin position="229"/>
        <end position="246"/>
    </location>
</feature>
<organism evidence="9 10">
    <name type="scientific">Microbacterium sediminicola</name>
    <dbReference type="NCBI Taxonomy" id="415210"/>
    <lineage>
        <taxon>Bacteria</taxon>
        <taxon>Bacillati</taxon>
        <taxon>Actinomycetota</taxon>
        <taxon>Actinomycetes</taxon>
        <taxon>Micrococcales</taxon>
        <taxon>Microbacteriaceae</taxon>
        <taxon>Microbacterium</taxon>
    </lineage>
</organism>
<evidence type="ECO:0000259" key="8">
    <source>
        <dbReference type="PROSITE" id="PS50928"/>
    </source>
</evidence>
<dbReference type="Proteomes" id="UP001501690">
    <property type="component" value="Unassembled WGS sequence"/>
</dbReference>
<protein>
    <submittedName>
        <fullName evidence="9">ABC transporter permease</fullName>
    </submittedName>
</protein>
<proteinExistence type="inferred from homology"/>
<sequence length="318" mass="32796">MPTTTMTNSTVIQLPSGPAPRKGAGAIRRVLSTALRTTRGIVGAALAGLVLLIALLGPLIPISPTDFVAPPFSSPFTGGAGVFGTDVLGRSVLGRLLHGGQHLMLLAFAATLLAVGTGAIVGVVAAYRRGFVENLLMRGIDVVLAIPQLVFSLLLLSLLGPQWWLLILAVGLSQAPQTARVIYGAAQSVVEKDFVKAVAVWGVPTRTVLARHVFPNLTTPLMVELGLRLSYSIVLIAGLSFLGLGAPPPAPDWGVMVNENRIGMGANPWGVLAPAILLALLAVGTNTFADAIARANLGETRGESAVLGSKTSASKGSK</sequence>
<comment type="caution">
    <text evidence="9">The sequence shown here is derived from an EMBL/GenBank/DDBJ whole genome shotgun (WGS) entry which is preliminary data.</text>
</comment>
<evidence type="ECO:0000256" key="1">
    <source>
        <dbReference type="ARBA" id="ARBA00004651"/>
    </source>
</evidence>
<feature type="transmembrane region" description="Helical" evidence="7">
    <location>
        <begin position="103"/>
        <end position="127"/>
    </location>
</feature>
<dbReference type="CDD" id="cd06261">
    <property type="entry name" value="TM_PBP2"/>
    <property type="match status" value="1"/>
</dbReference>
<dbReference type="EMBL" id="BAAAPL010000001">
    <property type="protein sequence ID" value="GAA1692359.1"/>
    <property type="molecule type" value="Genomic_DNA"/>
</dbReference>
<dbReference type="InterPro" id="IPR035906">
    <property type="entry name" value="MetI-like_sf"/>
</dbReference>
<comment type="similarity">
    <text evidence="7">Belongs to the binding-protein-dependent transport system permease family.</text>
</comment>
<evidence type="ECO:0000313" key="10">
    <source>
        <dbReference type="Proteomes" id="UP001501690"/>
    </source>
</evidence>
<dbReference type="PANTHER" id="PTHR43386:SF25">
    <property type="entry name" value="PEPTIDE ABC TRANSPORTER PERMEASE PROTEIN"/>
    <property type="match status" value="1"/>
</dbReference>
<comment type="subcellular location">
    <subcellularLocation>
        <location evidence="1 7">Cell membrane</location>
        <topology evidence="1 7">Multi-pass membrane protein</topology>
    </subcellularLocation>
</comment>
<dbReference type="InterPro" id="IPR050366">
    <property type="entry name" value="BP-dependent_transpt_permease"/>
</dbReference>
<keyword evidence="4 7" id="KW-0812">Transmembrane</keyword>
<reference evidence="10" key="1">
    <citation type="journal article" date="2019" name="Int. J. Syst. Evol. Microbiol.">
        <title>The Global Catalogue of Microorganisms (GCM) 10K type strain sequencing project: providing services to taxonomists for standard genome sequencing and annotation.</title>
        <authorList>
            <consortium name="The Broad Institute Genomics Platform"/>
            <consortium name="The Broad Institute Genome Sequencing Center for Infectious Disease"/>
            <person name="Wu L."/>
            <person name="Ma J."/>
        </authorList>
    </citation>
    <scope>NUCLEOTIDE SEQUENCE [LARGE SCALE GENOMIC DNA]</scope>
    <source>
        <strain evidence="10">JCM 15577</strain>
    </source>
</reference>
<dbReference type="PANTHER" id="PTHR43386">
    <property type="entry name" value="OLIGOPEPTIDE TRANSPORT SYSTEM PERMEASE PROTEIN APPC"/>
    <property type="match status" value="1"/>
</dbReference>
<dbReference type="Pfam" id="PF00528">
    <property type="entry name" value="BPD_transp_1"/>
    <property type="match status" value="1"/>
</dbReference>
<feature type="transmembrane region" description="Helical" evidence="7">
    <location>
        <begin position="139"/>
        <end position="157"/>
    </location>
</feature>
<keyword evidence="10" id="KW-1185">Reference proteome</keyword>
<evidence type="ECO:0000256" key="7">
    <source>
        <dbReference type="RuleBase" id="RU363032"/>
    </source>
</evidence>
<keyword evidence="5 7" id="KW-1133">Transmembrane helix</keyword>
<dbReference type="SUPFAM" id="SSF161098">
    <property type="entry name" value="MetI-like"/>
    <property type="match status" value="1"/>
</dbReference>